<name>A0A4D4LXI2_STRAX</name>
<protein>
    <submittedName>
        <fullName evidence="1">Uncharacterized protein</fullName>
    </submittedName>
</protein>
<reference evidence="1 2" key="1">
    <citation type="submission" date="2019-04" db="EMBL/GenBank/DDBJ databases">
        <title>Draft genome sequences of Streptomyces avermitilis NBRC 14893.</title>
        <authorList>
            <person name="Komaki H."/>
            <person name="Tamura T."/>
            <person name="Hosoyama A."/>
        </authorList>
    </citation>
    <scope>NUCLEOTIDE SEQUENCE [LARGE SCALE GENOMIC DNA]</scope>
    <source>
        <strain evidence="1 2">NBRC 14893</strain>
    </source>
</reference>
<dbReference type="Proteomes" id="UP000302139">
    <property type="component" value="Unassembled WGS sequence"/>
</dbReference>
<proteinExistence type="predicted"/>
<comment type="caution">
    <text evidence="1">The sequence shown here is derived from an EMBL/GenBank/DDBJ whole genome shotgun (WGS) entry which is preliminary data.</text>
</comment>
<dbReference type="AlphaFoldDB" id="A0A4D4LXI2"/>
<gene>
    <name evidence="1" type="ORF">SAV14893_022160</name>
</gene>
<evidence type="ECO:0000313" key="1">
    <source>
        <dbReference type="EMBL" id="GDY62823.1"/>
    </source>
</evidence>
<sequence length="145" mass="15211">MNVEPGGYVCRIARLSIGLAGSPFSRSHALVTAEFVPDSSPGSYDGAETSARIRPLDGSIAATAPRRPASPSYAARCAPAARVVTTLPPGFRSRETPFHKGSSDSIGSVPARMPSAAFSRPVVPYTCEAKPVTGAYRGPSWYVRS</sequence>
<organism evidence="1 2">
    <name type="scientific">Streptomyces avermitilis</name>
    <dbReference type="NCBI Taxonomy" id="33903"/>
    <lineage>
        <taxon>Bacteria</taxon>
        <taxon>Bacillati</taxon>
        <taxon>Actinomycetota</taxon>
        <taxon>Actinomycetes</taxon>
        <taxon>Kitasatosporales</taxon>
        <taxon>Streptomycetaceae</taxon>
        <taxon>Streptomyces</taxon>
    </lineage>
</organism>
<dbReference type="EMBL" id="BJHX01000001">
    <property type="protein sequence ID" value="GDY62823.1"/>
    <property type="molecule type" value="Genomic_DNA"/>
</dbReference>
<evidence type="ECO:0000313" key="2">
    <source>
        <dbReference type="Proteomes" id="UP000302139"/>
    </source>
</evidence>
<accession>A0A4D4LXI2</accession>